<proteinExistence type="predicted"/>
<dbReference type="Proteomes" id="UP001207918">
    <property type="component" value="Unassembled WGS sequence"/>
</dbReference>
<gene>
    <name evidence="3" type="ORF">J6I44_14120</name>
</gene>
<reference evidence="3 4" key="1">
    <citation type="submission" date="2021-03" db="EMBL/GenBank/DDBJ databases">
        <title>Aliifodinibius sp. nov., a new bacterium isolated from saline soil.</title>
        <authorList>
            <person name="Galisteo C."/>
            <person name="De La Haba R."/>
            <person name="Sanchez-Porro C."/>
            <person name="Ventosa A."/>
        </authorList>
    </citation>
    <scope>NUCLEOTIDE SEQUENCE [LARGE SCALE GENOMIC DNA]</scope>
    <source>
        <strain evidence="3 4">1BSP15-2V2</strain>
    </source>
</reference>
<organism evidence="3 4">
    <name type="scientific">Fodinibius salsisoli</name>
    <dbReference type="NCBI Taxonomy" id="2820877"/>
    <lineage>
        <taxon>Bacteria</taxon>
        <taxon>Pseudomonadati</taxon>
        <taxon>Balneolota</taxon>
        <taxon>Balneolia</taxon>
        <taxon>Balneolales</taxon>
        <taxon>Balneolaceae</taxon>
        <taxon>Fodinibius</taxon>
    </lineage>
</organism>
<accession>A0ABT3PQ65</accession>
<comment type="caution">
    <text evidence="3">The sequence shown here is derived from an EMBL/GenBank/DDBJ whole genome shotgun (WGS) entry which is preliminary data.</text>
</comment>
<sequence length="189" mass="20683">MDIKKLLLGFATLALLVSAVPQKSVAQWSLGASYEIRDEEPKNGFGVRLERDILQKLPIVNLGLRAHFSYFNDENQLTRDSQSISTEITSYDYGLAAVGGVSVGLVAPYVGLGLGSETADLDYQEESLPGESDSNLYWNGFVGAEISPIPAIKPFVEYRVKSNKEFKDLSTDDFDTSTGRFIVGVSLSF</sequence>
<evidence type="ECO:0000313" key="4">
    <source>
        <dbReference type="Proteomes" id="UP001207918"/>
    </source>
</evidence>
<keyword evidence="1" id="KW-0732">Signal</keyword>
<dbReference type="RefSeq" id="WP_265766784.1">
    <property type="nucleotide sequence ID" value="NZ_JAGGJA010000009.1"/>
</dbReference>
<evidence type="ECO:0000256" key="1">
    <source>
        <dbReference type="ARBA" id="ARBA00022729"/>
    </source>
</evidence>
<dbReference type="EMBL" id="JAGGJA010000009">
    <property type="protein sequence ID" value="MCW9707998.1"/>
    <property type="molecule type" value="Genomic_DNA"/>
</dbReference>
<dbReference type="Pfam" id="PF13505">
    <property type="entry name" value="OMP_b-brl"/>
    <property type="match status" value="1"/>
</dbReference>
<evidence type="ECO:0000313" key="3">
    <source>
        <dbReference type="EMBL" id="MCW9707998.1"/>
    </source>
</evidence>
<keyword evidence="4" id="KW-1185">Reference proteome</keyword>
<protein>
    <submittedName>
        <fullName evidence="3">Outer membrane beta-barrel protein</fullName>
    </submittedName>
</protein>
<dbReference type="Gene3D" id="2.40.160.20">
    <property type="match status" value="1"/>
</dbReference>
<feature type="domain" description="Outer membrane protein beta-barrel" evidence="2">
    <location>
        <begin position="12"/>
        <end position="189"/>
    </location>
</feature>
<dbReference type="InterPro" id="IPR011250">
    <property type="entry name" value="OMP/PagP_B-barrel"/>
</dbReference>
<dbReference type="InterPro" id="IPR027385">
    <property type="entry name" value="Beta-barrel_OMP"/>
</dbReference>
<dbReference type="SUPFAM" id="SSF56925">
    <property type="entry name" value="OMPA-like"/>
    <property type="match status" value="1"/>
</dbReference>
<name>A0ABT3PQ65_9BACT</name>
<evidence type="ECO:0000259" key="2">
    <source>
        <dbReference type="Pfam" id="PF13505"/>
    </source>
</evidence>